<dbReference type="AlphaFoldDB" id="A0A0S7WWD9"/>
<dbReference type="InterPro" id="IPR043726">
    <property type="entry name" value="LiaI-LiaF-like_TM1"/>
</dbReference>
<comment type="caution">
    <text evidence="3">The sequence shown here is derived from an EMBL/GenBank/DDBJ whole genome shotgun (WGS) entry which is preliminary data.</text>
</comment>
<feature type="transmembrane region" description="Helical" evidence="1">
    <location>
        <begin position="47"/>
        <end position="64"/>
    </location>
</feature>
<dbReference type="Proteomes" id="UP000052008">
    <property type="component" value="Unassembled WGS sequence"/>
</dbReference>
<gene>
    <name evidence="3" type="ORF">AMJ39_00715</name>
</gene>
<feature type="domain" description="LiaI-LiaF-like transmembrane region" evidence="2">
    <location>
        <begin position="18"/>
        <end position="58"/>
    </location>
</feature>
<evidence type="ECO:0000256" key="1">
    <source>
        <dbReference type="SAM" id="Phobius"/>
    </source>
</evidence>
<organism evidence="3 4">
    <name type="scientific">candidate division TA06 bacterium DG_24</name>
    <dbReference type="NCBI Taxonomy" id="1703770"/>
    <lineage>
        <taxon>Bacteria</taxon>
        <taxon>Bacteria division TA06</taxon>
    </lineage>
</organism>
<keyword evidence="1" id="KW-0812">Transmembrane</keyword>
<proteinExistence type="predicted"/>
<keyword evidence="1" id="KW-1133">Transmembrane helix</keyword>
<keyword evidence="1" id="KW-0472">Membrane</keyword>
<feature type="transmembrane region" description="Helical" evidence="1">
    <location>
        <begin position="20"/>
        <end position="41"/>
    </location>
</feature>
<sequence length="108" mass="12255">MTMGHGSAGSGRRRSARVWLGLIVAAIGLLIWFSNIGLVQIEIARHWPLLLVLIGLALMAGGVRRRGSRPRADRRPRDPGRREEILDRLERREISAEEAVARLRRERM</sequence>
<dbReference type="EMBL" id="LIZS01000004">
    <property type="protein sequence ID" value="KPJ54303.1"/>
    <property type="molecule type" value="Genomic_DNA"/>
</dbReference>
<dbReference type="STRING" id="1703770.AMJ39_00715"/>
<evidence type="ECO:0000313" key="3">
    <source>
        <dbReference type="EMBL" id="KPJ54303.1"/>
    </source>
</evidence>
<protein>
    <recommendedName>
        <fullName evidence="2">LiaI-LiaF-like transmembrane region domain-containing protein</fullName>
    </recommendedName>
</protein>
<reference evidence="3 4" key="1">
    <citation type="journal article" date="2015" name="Microbiome">
        <title>Genomic resolution of linkages in carbon, nitrogen, and sulfur cycling among widespread estuary sediment bacteria.</title>
        <authorList>
            <person name="Baker B.J."/>
            <person name="Lazar C.S."/>
            <person name="Teske A.P."/>
            <person name="Dick G.J."/>
        </authorList>
    </citation>
    <scope>NUCLEOTIDE SEQUENCE [LARGE SCALE GENOMIC DNA]</scope>
    <source>
        <strain evidence="3">DG_24</strain>
    </source>
</reference>
<dbReference type="Pfam" id="PF18917">
    <property type="entry name" value="LiaI-LiaF-like_TM1"/>
    <property type="match status" value="1"/>
</dbReference>
<accession>A0A0S7WWD9</accession>
<name>A0A0S7WWD9_UNCT6</name>
<evidence type="ECO:0000259" key="2">
    <source>
        <dbReference type="Pfam" id="PF18917"/>
    </source>
</evidence>
<evidence type="ECO:0000313" key="4">
    <source>
        <dbReference type="Proteomes" id="UP000052008"/>
    </source>
</evidence>